<dbReference type="AlphaFoldDB" id="A0AAD5GS80"/>
<feature type="non-terminal residue" evidence="2">
    <location>
        <position position="76"/>
    </location>
</feature>
<proteinExistence type="predicted"/>
<keyword evidence="3" id="KW-1185">Reference proteome</keyword>
<name>A0AAD5GS80_AMBAR</name>
<comment type="caution">
    <text evidence="2">The sequence shown here is derived from an EMBL/GenBank/DDBJ whole genome shotgun (WGS) entry which is preliminary data.</text>
</comment>
<evidence type="ECO:0000313" key="3">
    <source>
        <dbReference type="Proteomes" id="UP001206925"/>
    </source>
</evidence>
<protein>
    <submittedName>
        <fullName evidence="2">Uncharacterized protein</fullName>
    </submittedName>
</protein>
<feature type="non-terminal residue" evidence="2">
    <location>
        <position position="1"/>
    </location>
</feature>
<dbReference type="Proteomes" id="UP001206925">
    <property type="component" value="Unassembled WGS sequence"/>
</dbReference>
<evidence type="ECO:0000313" key="2">
    <source>
        <dbReference type="EMBL" id="KAI7753402.1"/>
    </source>
</evidence>
<dbReference type="EMBL" id="JAMZMK010005441">
    <property type="protein sequence ID" value="KAI7753402.1"/>
    <property type="molecule type" value="Genomic_DNA"/>
</dbReference>
<accession>A0AAD5GS80</accession>
<feature type="region of interest" description="Disordered" evidence="1">
    <location>
        <begin position="17"/>
        <end position="44"/>
    </location>
</feature>
<organism evidence="2 3">
    <name type="scientific">Ambrosia artemisiifolia</name>
    <name type="common">Common ragweed</name>
    <dbReference type="NCBI Taxonomy" id="4212"/>
    <lineage>
        <taxon>Eukaryota</taxon>
        <taxon>Viridiplantae</taxon>
        <taxon>Streptophyta</taxon>
        <taxon>Embryophyta</taxon>
        <taxon>Tracheophyta</taxon>
        <taxon>Spermatophyta</taxon>
        <taxon>Magnoliopsida</taxon>
        <taxon>eudicotyledons</taxon>
        <taxon>Gunneridae</taxon>
        <taxon>Pentapetalae</taxon>
        <taxon>asterids</taxon>
        <taxon>campanulids</taxon>
        <taxon>Asterales</taxon>
        <taxon>Asteraceae</taxon>
        <taxon>Asteroideae</taxon>
        <taxon>Heliantheae alliance</taxon>
        <taxon>Heliantheae</taxon>
        <taxon>Ambrosia</taxon>
    </lineage>
</organism>
<evidence type="ECO:0000256" key="1">
    <source>
        <dbReference type="SAM" id="MobiDB-lite"/>
    </source>
</evidence>
<sequence>PSITKSIFKGRHIKPLQTTSTKTANNNNPNPNHILPAKIKDPEDEDTGILNCTRNEKFNEDDFMCGVRDGFGSELQ</sequence>
<gene>
    <name evidence="2" type="ORF">M8C21_030998</name>
</gene>
<reference evidence="2" key="1">
    <citation type="submission" date="2022-06" db="EMBL/GenBank/DDBJ databases">
        <title>Uncovering the hologenomic basis of an extraordinary plant invasion.</title>
        <authorList>
            <person name="Bieker V.C."/>
            <person name="Martin M.D."/>
            <person name="Gilbert T."/>
            <person name="Hodgins K."/>
            <person name="Battlay P."/>
            <person name="Petersen B."/>
            <person name="Wilson J."/>
        </authorList>
    </citation>
    <scope>NUCLEOTIDE SEQUENCE</scope>
    <source>
        <strain evidence="2">AA19_3_7</strain>
        <tissue evidence="2">Leaf</tissue>
    </source>
</reference>